<name>A0A9N9RPF6_9DIPT</name>
<reference evidence="3" key="2">
    <citation type="submission" date="2022-10" db="EMBL/GenBank/DDBJ databases">
        <authorList>
            <consortium name="ENA_rothamsted_submissions"/>
            <consortium name="culmorum"/>
            <person name="King R."/>
        </authorList>
    </citation>
    <scope>NUCLEOTIDE SEQUENCE</scope>
</reference>
<dbReference type="Pfam" id="PF00400">
    <property type="entry name" value="WD40"/>
    <property type="match status" value="3"/>
</dbReference>
<reference evidence="3" key="1">
    <citation type="submission" date="2022-01" db="EMBL/GenBank/DDBJ databases">
        <authorList>
            <person name="King R."/>
        </authorList>
    </citation>
    <scope>NUCLEOTIDE SEQUENCE</scope>
</reference>
<dbReference type="InterPro" id="IPR051959">
    <property type="entry name" value="PAK1-Kinase_Regulator"/>
</dbReference>
<dbReference type="InterPro" id="IPR001680">
    <property type="entry name" value="WD40_rpt"/>
</dbReference>
<dbReference type="InterPro" id="IPR036322">
    <property type="entry name" value="WD40_repeat_dom_sf"/>
</dbReference>
<dbReference type="EMBL" id="OU895877">
    <property type="protein sequence ID" value="CAG9801080.1"/>
    <property type="molecule type" value="Genomic_DNA"/>
</dbReference>
<dbReference type="PANTHER" id="PTHR44675:SF1">
    <property type="entry name" value="P21-ACTIVATED PROTEIN KINASE-INTERACTING PROTEIN 1"/>
    <property type="match status" value="1"/>
</dbReference>
<dbReference type="InterPro" id="IPR015943">
    <property type="entry name" value="WD40/YVTN_repeat-like_dom_sf"/>
</dbReference>
<feature type="region of interest" description="Disordered" evidence="2">
    <location>
        <begin position="364"/>
        <end position="401"/>
    </location>
</feature>
<evidence type="ECO:0000256" key="2">
    <source>
        <dbReference type="SAM" id="MobiDB-lite"/>
    </source>
</evidence>
<evidence type="ECO:0008006" key="5">
    <source>
        <dbReference type="Google" id="ProtNLM"/>
    </source>
</evidence>
<evidence type="ECO:0000256" key="1">
    <source>
        <dbReference type="ARBA" id="ARBA00045213"/>
    </source>
</evidence>
<dbReference type="Proteomes" id="UP001153620">
    <property type="component" value="Chromosome 1"/>
</dbReference>
<gene>
    <name evidence="3" type="ORF">CHIRRI_LOCUS4015</name>
</gene>
<feature type="compositionally biased region" description="Basic residues" evidence="2">
    <location>
        <begin position="364"/>
        <end position="390"/>
    </location>
</feature>
<dbReference type="Gene3D" id="2.130.10.10">
    <property type="entry name" value="YVTN repeat-like/Quinoprotein amine dehydrogenase"/>
    <property type="match status" value="2"/>
</dbReference>
<dbReference type="PANTHER" id="PTHR44675">
    <property type="entry name" value="PAK1 INTERACTING PROTEIN 1"/>
    <property type="match status" value="1"/>
</dbReference>
<organism evidence="3 4">
    <name type="scientific">Chironomus riparius</name>
    <dbReference type="NCBI Taxonomy" id="315576"/>
    <lineage>
        <taxon>Eukaryota</taxon>
        <taxon>Metazoa</taxon>
        <taxon>Ecdysozoa</taxon>
        <taxon>Arthropoda</taxon>
        <taxon>Hexapoda</taxon>
        <taxon>Insecta</taxon>
        <taxon>Pterygota</taxon>
        <taxon>Neoptera</taxon>
        <taxon>Endopterygota</taxon>
        <taxon>Diptera</taxon>
        <taxon>Nematocera</taxon>
        <taxon>Chironomoidea</taxon>
        <taxon>Chironomidae</taxon>
        <taxon>Chironominae</taxon>
        <taxon>Chironomus</taxon>
    </lineage>
</organism>
<dbReference type="AlphaFoldDB" id="A0A9N9RPF6"/>
<accession>A0A9N9RPF6</accession>
<dbReference type="OrthoDB" id="308449at2759"/>
<protein>
    <recommendedName>
        <fullName evidence="5">P21-activated protein kinase-interacting protein 1-like</fullName>
    </recommendedName>
</protein>
<proteinExistence type="predicted"/>
<dbReference type="SUPFAM" id="SSF50978">
    <property type="entry name" value="WD40 repeat-like"/>
    <property type="match status" value="1"/>
</dbReference>
<sequence>MATSIEIVVGTYEEFLLGYRIRPSRSNNRKYDMYQSFSTHSHTSSIRCLASNGKYVASGGCDDRICVYDLEARKEVEDLYIHDGTVNSIQFVPDCSYLISCGADGKMVFTKTSNWKIDRVFEKAHKGSPVNYVSVHSSGKLALSIGNDKILRTWNLINGRQAFATSLKNNKALGNSLEFVIWSISGEYFLVAGKDTVEVWSTEKAEVISTKKCESEPTSICWITDTDILVGMENGKLLFFNWEDENEEATMCEIYDNRVKAMKYHDGYLTTASSKGELNLWKVIIDEKVEIEMICGIDIGCRLTCLDVIDLSKIGIIKEVKEEDGDEDMPLKKTDVKTFKTKGTVVVEIDNDDDDYDILITSKASKKRQHEGSSTKKKPKTPINNKRKSVRLSNGFVEEDC</sequence>
<dbReference type="SMART" id="SM00320">
    <property type="entry name" value="WD40"/>
    <property type="match status" value="5"/>
</dbReference>
<keyword evidence="4" id="KW-1185">Reference proteome</keyword>
<comment type="function">
    <text evidence="1">Negatively regulates the PAK1 kinase. PAK1 is a member of the PAK kinase family, which has been shown to play a positive role in the regulation of signaling pathways involving MAPK8 and RELA. PAK1 exists as an inactive homodimer, which is activated by binding of small GTPases such as CDC42 to an N-terminal regulatory domain. PAK1IP1 also binds to the N-terminus of PAK1, and inhibits the specific activation of PAK1 by CDC42. May be involved in ribosomal large subunit assembly.</text>
</comment>
<evidence type="ECO:0000313" key="4">
    <source>
        <dbReference type="Proteomes" id="UP001153620"/>
    </source>
</evidence>
<evidence type="ECO:0000313" key="3">
    <source>
        <dbReference type="EMBL" id="CAG9801080.1"/>
    </source>
</evidence>